<feature type="compositionally biased region" description="Polar residues" evidence="2">
    <location>
        <begin position="408"/>
        <end position="434"/>
    </location>
</feature>
<evidence type="ECO:0000313" key="4">
    <source>
        <dbReference type="EMBL" id="GCA67584.1"/>
    </source>
</evidence>
<feature type="compositionally biased region" description="Acidic residues" evidence="2">
    <location>
        <begin position="542"/>
        <end position="558"/>
    </location>
</feature>
<dbReference type="Gene3D" id="1.25.40.10">
    <property type="entry name" value="Tetratricopeptide repeat domain"/>
    <property type="match status" value="1"/>
</dbReference>
<dbReference type="InterPro" id="IPR019734">
    <property type="entry name" value="TPR_rpt"/>
</dbReference>
<feature type="repeat" description="TPR" evidence="1">
    <location>
        <begin position="64"/>
        <end position="97"/>
    </location>
</feature>
<feature type="region of interest" description="Disordered" evidence="2">
    <location>
        <begin position="542"/>
        <end position="576"/>
    </location>
</feature>
<evidence type="ECO:0000313" key="5">
    <source>
        <dbReference type="Proteomes" id="UP000265643"/>
    </source>
</evidence>
<evidence type="ECO:0000256" key="1">
    <source>
        <dbReference type="PROSITE-ProRule" id="PRU00339"/>
    </source>
</evidence>
<dbReference type="Pfam" id="PF14559">
    <property type="entry name" value="TPR_19"/>
    <property type="match status" value="1"/>
</dbReference>
<name>A0A391P0V7_9FIRM</name>
<proteinExistence type="predicted"/>
<dbReference type="PROSITE" id="PS50005">
    <property type="entry name" value="TPR"/>
    <property type="match status" value="1"/>
</dbReference>
<evidence type="ECO:0000256" key="2">
    <source>
        <dbReference type="SAM" id="MobiDB-lite"/>
    </source>
</evidence>
<feature type="region of interest" description="Disordered" evidence="2">
    <location>
        <begin position="1"/>
        <end position="26"/>
    </location>
</feature>
<keyword evidence="3" id="KW-0812">Transmembrane</keyword>
<dbReference type="EMBL" id="BHGK01000001">
    <property type="protein sequence ID" value="GCA67584.1"/>
    <property type="molecule type" value="Genomic_DNA"/>
</dbReference>
<accession>A0A391P0V7</accession>
<dbReference type="InterPro" id="IPR028994">
    <property type="entry name" value="Integrin_alpha_N"/>
</dbReference>
<keyword evidence="1" id="KW-0802">TPR repeat</keyword>
<dbReference type="SUPFAM" id="SSF69318">
    <property type="entry name" value="Integrin alpha N-terminal domain"/>
    <property type="match status" value="1"/>
</dbReference>
<comment type="caution">
    <text evidence="4">The sequence shown here is derived from an EMBL/GenBank/DDBJ whole genome shotgun (WGS) entry which is preliminary data.</text>
</comment>
<dbReference type="InterPro" id="IPR011990">
    <property type="entry name" value="TPR-like_helical_dom_sf"/>
</dbReference>
<reference evidence="5" key="1">
    <citation type="submission" date="2018-09" db="EMBL/GenBank/DDBJ databases">
        <title>Draft Genome Sequence of Mediterraneibacter sp. KCTC 15684.</title>
        <authorList>
            <person name="Kim J.S."/>
            <person name="Han K.I."/>
            <person name="Suh M.K."/>
            <person name="Lee K.C."/>
            <person name="Eom M.K."/>
            <person name="Lee J.H."/>
            <person name="Park S.H."/>
            <person name="Kang S.W."/>
            <person name="Park J.E."/>
            <person name="Oh B.S."/>
            <person name="Yu S.Y."/>
            <person name="Choi S.H."/>
            <person name="Lee D.H."/>
            <person name="Yoon H."/>
            <person name="Kim B."/>
            <person name="Yang S.J."/>
            <person name="Lee J.S."/>
        </authorList>
    </citation>
    <scope>NUCLEOTIDE SEQUENCE [LARGE SCALE GENOMIC DNA]</scope>
    <source>
        <strain evidence="5">KCTC 15684</strain>
    </source>
</reference>
<feature type="region of interest" description="Disordered" evidence="2">
    <location>
        <begin position="405"/>
        <end position="434"/>
    </location>
</feature>
<dbReference type="Proteomes" id="UP000265643">
    <property type="component" value="Unassembled WGS sequence"/>
</dbReference>
<keyword evidence="3" id="KW-0472">Membrane</keyword>
<sequence length="576" mass="64108">MSKTEKNEKIRNEKAEELNQEEKQTDSKKRFSWILGGGLFVLVLAVGMIVGIQKQHAGRTQEKYENQISKAEKCMEEMDYEKAKKAYEEAIRLEPKKSEPYLGMANLYVAQDQPDKAEAVLKKAVKQVEKKEQEEVKARYQFYTYPKKALKKENGSCDAGEYECSYAGGFNEAGGGIWVESVHELQGILNWYMADYDGDGAEELLVLTLDNQRTLPSDYNSEIVRNGVDLQMYELVDGKPVLQATYQALEPVLGYGDEEEDGIFLQKKDGTVYICGSCSNGIYLYADGTVLNSFILTYQDGKFREEGGQLQSVAGSDWSDEVEVSNQMASLLDKMGLAKDAAKIREDHMPMFRFLDRPDHTLLRIHGENEGGDSWKFIQSGNVADLGKVKLIIKYGELVVADGDADSRNQNASDGSQSEAAQPNASGQVNQSSGSEYQNLYGPLLDQVDATYGEYNDYYLYDIDGDGVKELLLQEGTCEADYMYQVYTIANGSAVYLGELSGGHTVFFEDTEGGNGSSILLMQAHMGYERISRVTLSNGSLSEEEISERELGEEEEYFDNGAPLPEAAVTDHSLLN</sequence>
<dbReference type="SMART" id="SM00028">
    <property type="entry name" value="TPR"/>
    <property type="match status" value="2"/>
</dbReference>
<protein>
    <submittedName>
        <fullName evidence="4">Uncharacterized protein</fullName>
    </submittedName>
</protein>
<dbReference type="SUPFAM" id="SSF48452">
    <property type="entry name" value="TPR-like"/>
    <property type="match status" value="1"/>
</dbReference>
<gene>
    <name evidence="4" type="ORF">KGMB01110_20200</name>
</gene>
<dbReference type="RefSeq" id="WP_119298195.1">
    <property type="nucleotide sequence ID" value="NZ_BHGK01000001.1"/>
</dbReference>
<keyword evidence="5" id="KW-1185">Reference proteome</keyword>
<keyword evidence="3" id="KW-1133">Transmembrane helix</keyword>
<organism evidence="4 5">
    <name type="scientific">Mediterraneibacter butyricigenes</name>
    <dbReference type="NCBI Taxonomy" id="2316025"/>
    <lineage>
        <taxon>Bacteria</taxon>
        <taxon>Bacillati</taxon>
        <taxon>Bacillota</taxon>
        <taxon>Clostridia</taxon>
        <taxon>Lachnospirales</taxon>
        <taxon>Lachnospiraceae</taxon>
        <taxon>Mediterraneibacter</taxon>
    </lineage>
</organism>
<evidence type="ECO:0000256" key="3">
    <source>
        <dbReference type="SAM" id="Phobius"/>
    </source>
</evidence>
<feature type="transmembrane region" description="Helical" evidence="3">
    <location>
        <begin position="31"/>
        <end position="52"/>
    </location>
</feature>
<dbReference type="AlphaFoldDB" id="A0A391P0V7"/>